<keyword evidence="6" id="KW-0472">Membrane</keyword>
<evidence type="ECO:0000256" key="1">
    <source>
        <dbReference type="ARBA" id="ARBA00022603"/>
    </source>
</evidence>
<evidence type="ECO:0000256" key="6">
    <source>
        <dbReference type="SAM" id="Phobius"/>
    </source>
</evidence>
<dbReference type="SUPFAM" id="SSF53335">
    <property type="entry name" value="S-adenosyl-L-methionine-dependent methyltransferases"/>
    <property type="match status" value="1"/>
</dbReference>
<evidence type="ECO:0000313" key="8">
    <source>
        <dbReference type="EMBL" id="KLT43409.1"/>
    </source>
</evidence>
<dbReference type="SUPFAM" id="SSF53092">
    <property type="entry name" value="Creatinase/prolidase N-terminal domain"/>
    <property type="match status" value="1"/>
</dbReference>
<dbReference type="InterPro" id="IPR050659">
    <property type="entry name" value="Peptidase_M24B"/>
</dbReference>
<evidence type="ECO:0000256" key="5">
    <source>
        <dbReference type="SAM" id="MobiDB-lite"/>
    </source>
</evidence>
<evidence type="ECO:0000256" key="4">
    <source>
        <dbReference type="ARBA" id="ARBA00023453"/>
    </source>
</evidence>
<dbReference type="PROSITE" id="PS51682">
    <property type="entry name" value="SAM_OMT_I"/>
    <property type="match status" value="1"/>
</dbReference>
<dbReference type="Gene3D" id="3.40.350.10">
    <property type="entry name" value="Creatinase/prolidase N-terminal domain"/>
    <property type="match status" value="1"/>
</dbReference>
<evidence type="ECO:0000256" key="3">
    <source>
        <dbReference type="ARBA" id="ARBA00022691"/>
    </source>
</evidence>
<dbReference type="Proteomes" id="UP000053611">
    <property type="component" value="Unassembled WGS sequence"/>
</dbReference>
<sequence>MGDNSQPVQAAPPPPRNLRSPLDSYAPSRREPLLPSSLSPRQARASYWTLLWFPVVIILCVLFTEYAWPTLEFPMPPDERPSSPARPSASVDGSSPLDSILWKRCIDLLPVPKGVYAGRLDRLVAQLNKAHPAVWVAEPGASVEYLLGAFGAGSWSPSERPFLVAVASTNNKPEVIILTPRFEEARARQREISGEVNVRWLPWAESESPYAVLMRDVGRDRALIVDGAVRTFISDGLRTASHSKDADTSKVVAAVRALREIKEEREIELMRCANAFTLHAIRQTRAKMHIGISESATRTILYDEMKYLGLGDYGALVLFGENAALPHGSGTDRFLQADELVLIDAGGKWGGYVSDITRTFALPGSAISDEHREVWEIVRRAQLAPASLLRLLELADRPQYSWLDDRARETIKKGMAAHGVPPARDPDYTTFTHRLGHGIGLEGHESPYAVQGDAGDRLVLPGHTLTFEPGVYIPKGSEVGDKDVRGLGVRLEDVVVIREDGQGRLRAEWLTGPYSPAQPSTNKTNTNTSGETVSFMLAMHEAGVRLPSSVQLASMAANDGRGVTSYTYNADGSVTHKRGSGRLDAPLSVEEAGDEVWRTAAGTEAYLVRKLAHHEYTNAALDAAQARADEEGMPRIAIPKMLGQMLAILAKSMRAERVLEIGTLAGISTHYLATALPAHGQIDTIEASPAHAKVAQANFLAMDTCPFPTTHVGKALKLLRDPAGPFKDPPGTMEGMPEPGYDLAFVDANKDEYFEYFQECLRLVRKGGVMVFDNAIRNGRIAVPDGTKVDPDCSGLRKMYDWIEKDGGKTVLASAIQTVGDKSWDGFAIVYKL</sequence>
<dbReference type="GeneID" id="28986581"/>
<evidence type="ECO:0000256" key="2">
    <source>
        <dbReference type="ARBA" id="ARBA00022679"/>
    </source>
</evidence>
<organism evidence="8 9">
    <name type="scientific">Cutaneotrichosporon oleaginosum</name>
    <dbReference type="NCBI Taxonomy" id="879819"/>
    <lineage>
        <taxon>Eukaryota</taxon>
        <taxon>Fungi</taxon>
        <taxon>Dikarya</taxon>
        <taxon>Basidiomycota</taxon>
        <taxon>Agaricomycotina</taxon>
        <taxon>Tremellomycetes</taxon>
        <taxon>Trichosporonales</taxon>
        <taxon>Trichosporonaceae</taxon>
        <taxon>Cutaneotrichosporon</taxon>
    </lineage>
</organism>
<keyword evidence="3" id="KW-0949">S-adenosyl-L-methionine</keyword>
<evidence type="ECO:0000259" key="7">
    <source>
        <dbReference type="Pfam" id="PF00557"/>
    </source>
</evidence>
<dbReference type="GO" id="GO:0032259">
    <property type="term" value="P:methylation"/>
    <property type="evidence" value="ECO:0007669"/>
    <property type="project" value="UniProtKB-KW"/>
</dbReference>
<keyword evidence="2" id="KW-0808">Transferase</keyword>
<dbReference type="CDD" id="cd02440">
    <property type="entry name" value="AdoMet_MTases"/>
    <property type="match status" value="1"/>
</dbReference>
<dbReference type="AlphaFoldDB" id="A0A0J1B6S1"/>
<dbReference type="GO" id="GO:0008171">
    <property type="term" value="F:O-methyltransferase activity"/>
    <property type="evidence" value="ECO:0007669"/>
    <property type="project" value="InterPro"/>
</dbReference>
<proteinExistence type="inferred from homology"/>
<feature type="domain" description="Peptidase M24" evidence="7">
    <location>
        <begin position="268"/>
        <end position="499"/>
    </location>
</feature>
<dbReference type="InterPro" id="IPR029149">
    <property type="entry name" value="Creatin/AminoP/Spt16_N"/>
</dbReference>
<dbReference type="OrthoDB" id="9995434at2759"/>
<keyword evidence="6" id="KW-1133">Transmembrane helix</keyword>
<keyword evidence="6" id="KW-0812">Transmembrane</keyword>
<protein>
    <submittedName>
        <fullName evidence="8">Creatinase/aminopeptidase</fullName>
    </submittedName>
</protein>
<dbReference type="PANTHER" id="PTHR46112:SF2">
    <property type="entry name" value="XAA-PRO AMINOPEPTIDASE P-RELATED"/>
    <property type="match status" value="1"/>
</dbReference>
<dbReference type="Pfam" id="PF01596">
    <property type="entry name" value="Methyltransf_3"/>
    <property type="match status" value="1"/>
</dbReference>
<accession>A0A0J1B6S1</accession>
<feature type="region of interest" description="Disordered" evidence="5">
    <location>
        <begin position="1"/>
        <end position="36"/>
    </location>
</feature>
<keyword evidence="9" id="KW-1185">Reference proteome</keyword>
<dbReference type="STRING" id="879819.A0A0J1B6S1"/>
<dbReference type="InterPro" id="IPR029063">
    <property type="entry name" value="SAM-dependent_MTases_sf"/>
</dbReference>
<keyword evidence="8" id="KW-0645">Protease</keyword>
<keyword evidence="1" id="KW-0489">Methyltransferase</keyword>
<dbReference type="PANTHER" id="PTHR46112">
    <property type="entry name" value="AMINOPEPTIDASE"/>
    <property type="match status" value="1"/>
</dbReference>
<dbReference type="Pfam" id="PF00557">
    <property type="entry name" value="Peptidase_M24"/>
    <property type="match status" value="1"/>
</dbReference>
<dbReference type="Gene3D" id="3.90.230.10">
    <property type="entry name" value="Creatinase/methionine aminopeptidase superfamily"/>
    <property type="match status" value="1"/>
</dbReference>
<dbReference type="SUPFAM" id="SSF55920">
    <property type="entry name" value="Creatinase/aminopeptidase"/>
    <property type="match status" value="1"/>
</dbReference>
<dbReference type="Gene3D" id="3.40.50.150">
    <property type="entry name" value="Vaccinia Virus protein VP39"/>
    <property type="match status" value="1"/>
</dbReference>
<dbReference type="SMR" id="A0A0J1B6S1"/>
<dbReference type="RefSeq" id="XP_018279900.1">
    <property type="nucleotide sequence ID" value="XM_018425978.1"/>
</dbReference>
<dbReference type="EMBL" id="KQ087195">
    <property type="protein sequence ID" value="KLT43409.1"/>
    <property type="molecule type" value="Genomic_DNA"/>
</dbReference>
<gene>
    <name evidence="8" type="ORF">CC85DRAFT_311718</name>
</gene>
<dbReference type="InterPro" id="IPR000994">
    <property type="entry name" value="Pept_M24"/>
</dbReference>
<dbReference type="InterPro" id="IPR002935">
    <property type="entry name" value="SAM_O-MeTrfase"/>
</dbReference>
<evidence type="ECO:0000313" key="9">
    <source>
        <dbReference type="Proteomes" id="UP000053611"/>
    </source>
</evidence>
<comment type="similarity">
    <text evidence="4">Belongs to the class I-like SAM-binding methyltransferase superfamily. Cation-dependent O-methyltransferase family.</text>
</comment>
<keyword evidence="8" id="KW-0031">Aminopeptidase</keyword>
<dbReference type="GO" id="GO:0004177">
    <property type="term" value="F:aminopeptidase activity"/>
    <property type="evidence" value="ECO:0007669"/>
    <property type="project" value="UniProtKB-KW"/>
</dbReference>
<keyword evidence="8" id="KW-0378">Hydrolase</keyword>
<feature type="transmembrane region" description="Helical" evidence="6">
    <location>
        <begin position="47"/>
        <end position="68"/>
    </location>
</feature>
<dbReference type="InterPro" id="IPR036005">
    <property type="entry name" value="Creatinase/aminopeptidase-like"/>
</dbReference>
<name>A0A0J1B6S1_9TREE</name>
<reference evidence="8 9" key="1">
    <citation type="submission" date="2015-03" db="EMBL/GenBank/DDBJ databases">
        <title>Genomics and transcriptomics of the oil-accumulating basidiomycete yeast T. oleaginosus allow insights into substrate utilization and the diverse evolutionary trajectories of mating systems in fungi.</title>
        <authorList>
            <consortium name="DOE Joint Genome Institute"/>
            <person name="Kourist R."/>
            <person name="Kracht O."/>
            <person name="Bracharz F."/>
            <person name="Lipzen A."/>
            <person name="Nolan M."/>
            <person name="Ohm R."/>
            <person name="Grigoriev I."/>
            <person name="Sun S."/>
            <person name="Heitman J."/>
            <person name="Bruck T."/>
            <person name="Nowrousian M."/>
        </authorList>
    </citation>
    <scope>NUCLEOTIDE SEQUENCE [LARGE SCALE GENOMIC DNA]</scope>
    <source>
        <strain evidence="8 9">IBC0246</strain>
    </source>
</reference>